<dbReference type="OrthoDB" id="10549008at2759"/>
<dbReference type="InParanoid" id="A0A3P7E848"/>
<gene>
    <name evidence="2" type="ORF">WBA_LOCUS5475</name>
</gene>
<keyword evidence="3" id="KW-1185">Reference proteome</keyword>
<sequence length="169" mass="19449">MERKIEGNSALQYSSSTDSSERQSLVGKGPFCLRYVTVSINCNVVREYHSNDLETIDDHEVDFNSTTKSLYTGSTEREEDRAVKEQSISCLLQQESVISECPTQIIFKRCISAIEEKENNILLKNQCRNAVTMISSNLLHMLAYHSNKKWRTMQYEKVIKADSTVRQKR</sequence>
<evidence type="ECO:0000313" key="2">
    <source>
        <dbReference type="EMBL" id="VDM12089.1"/>
    </source>
</evidence>
<protein>
    <submittedName>
        <fullName evidence="2">Uncharacterized protein</fullName>
    </submittedName>
</protein>
<dbReference type="Proteomes" id="UP000270924">
    <property type="component" value="Unassembled WGS sequence"/>
</dbReference>
<evidence type="ECO:0000313" key="3">
    <source>
        <dbReference type="Proteomes" id="UP000270924"/>
    </source>
</evidence>
<dbReference type="EMBL" id="UYWW01002726">
    <property type="protein sequence ID" value="VDM12089.1"/>
    <property type="molecule type" value="Genomic_DNA"/>
</dbReference>
<proteinExistence type="predicted"/>
<evidence type="ECO:0000256" key="1">
    <source>
        <dbReference type="SAM" id="MobiDB-lite"/>
    </source>
</evidence>
<feature type="region of interest" description="Disordered" evidence="1">
    <location>
        <begin position="1"/>
        <end position="22"/>
    </location>
</feature>
<dbReference type="AlphaFoldDB" id="A0A3P7E848"/>
<reference evidence="2 3" key="1">
    <citation type="submission" date="2018-11" db="EMBL/GenBank/DDBJ databases">
        <authorList>
            <consortium name="Pathogen Informatics"/>
        </authorList>
    </citation>
    <scope>NUCLEOTIDE SEQUENCE [LARGE SCALE GENOMIC DNA]</scope>
</reference>
<organism evidence="2 3">
    <name type="scientific">Wuchereria bancrofti</name>
    <dbReference type="NCBI Taxonomy" id="6293"/>
    <lineage>
        <taxon>Eukaryota</taxon>
        <taxon>Metazoa</taxon>
        <taxon>Ecdysozoa</taxon>
        <taxon>Nematoda</taxon>
        <taxon>Chromadorea</taxon>
        <taxon>Rhabditida</taxon>
        <taxon>Spirurina</taxon>
        <taxon>Spiruromorpha</taxon>
        <taxon>Filarioidea</taxon>
        <taxon>Onchocercidae</taxon>
        <taxon>Wuchereria</taxon>
    </lineage>
</organism>
<name>A0A3P7E848_WUCBA</name>
<feature type="compositionally biased region" description="Polar residues" evidence="1">
    <location>
        <begin position="9"/>
        <end position="18"/>
    </location>
</feature>
<accession>A0A3P7E848</accession>